<dbReference type="SUPFAM" id="SSF51735">
    <property type="entry name" value="NAD(P)-binding Rossmann-fold domains"/>
    <property type="match status" value="1"/>
</dbReference>
<dbReference type="PROSITE" id="PS00061">
    <property type="entry name" value="ADH_SHORT"/>
    <property type="match status" value="1"/>
</dbReference>
<dbReference type="PRINTS" id="PR00081">
    <property type="entry name" value="GDHRDH"/>
</dbReference>
<organism evidence="2 3">
    <name type="scientific">Herbaspirillum frisingense GSF30</name>
    <dbReference type="NCBI Taxonomy" id="864073"/>
    <lineage>
        <taxon>Bacteria</taxon>
        <taxon>Pseudomonadati</taxon>
        <taxon>Pseudomonadota</taxon>
        <taxon>Betaproteobacteria</taxon>
        <taxon>Burkholderiales</taxon>
        <taxon>Oxalobacteraceae</taxon>
        <taxon>Herbaspirillum</taxon>
    </lineage>
</organism>
<accession>A0AAI9IIR5</accession>
<gene>
    <name evidence="2" type="ORF">HFRIS_000815</name>
</gene>
<dbReference type="PANTHER" id="PTHR42760:SF135">
    <property type="entry name" value="BLL7886 PROTEIN"/>
    <property type="match status" value="1"/>
</dbReference>
<comment type="similarity">
    <text evidence="1">Belongs to the short-chain dehydrogenases/reductases (SDR) family.</text>
</comment>
<dbReference type="FunFam" id="3.40.50.720:FF:000084">
    <property type="entry name" value="Short-chain dehydrogenase reductase"/>
    <property type="match status" value="1"/>
</dbReference>
<dbReference type="PRINTS" id="PR00080">
    <property type="entry name" value="SDRFAMILY"/>
</dbReference>
<reference evidence="2 3" key="1">
    <citation type="journal article" date="2013" name="Front. Microbiol.">
        <title>The genome of the endophytic bacterium H. frisingense GSF30(T) identifies diverse strategies in the Herbaspirillum genus to interact with plants.</title>
        <authorList>
            <person name="Straub D."/>
            <person name="Rothballer M."/>
            <person name="Hartmann A."/>
            <person name="Ludewig U."/>
        </authorList>
    </citation>
    <scope>NUCLEOTIDE SEQUENCE [LARGE SCALE GENOMIC DNA]</scope>
    <source>
        <strain evidence="2 3">GSF30</strain>
    </source>
</reference>
<protein>
    <submittedName>
        <fullName evidence="2">2-deoxy-D-gluconate 3-dehydrogenase</fullName>
    </submittedName>
</protein>
<dbReference type="AlphaFoldDB" id="A0AAI9IIR5"/>
<dbReference type="GO" id="GO:0016616">
    <property type="term" value="F:oxidoreductase activity, acting on the CH-OH group of donors, NAD or NADP as acceptor"/>
    <property type="evidence" value="ECO:0007669"/>
    <property type="project" value="TreeGrafter"/>
</dbReference>
<dbReference type="GO" id="GO:0030497">
    <property type="term" value="P:fatty acid elongation"/>
    <property type="evidence" value="ECO:0007669"/>
    <property type="project" value="TreeGrafter"/>
</dbReference>
<dbReference type="RefSeq" id="WP_006461292.1">
    <property type="nucleotide sequence ID" value="NZ_AEEC02000001.1"/>
</dbReference>
<dbReference type="InterPro" id="IPR020904">
    <property type="entry name" value="Sc_DH/Rdtase_CS"/>
</dbReference>
<dbReference type="Gene3D" id="3.40.50.720">
    <property type="entry name" value="NAD(P)-binding Rossmann-like Domain"/>
    <property type="match status" value="1"/>
</dbReference>
<name>A0AAI9IIR5_9BURK</name>
<dbReference type="InterPro" id="IPR002347">
    <property type="entry name" value="SDR_fam"/>
</dbReference>
<evidence type="ECO:0000313" key="3">
    <source>
        <dbReference type="Proteomes" id="UP000006772"/>
    </source>
</evidence>
<evidence type="ECO:0000313" key="2">
    <source>
        <dbReference type="EMBL" id="EOA06810.1"/>
    </source>
</evidence>
<sequence>MSDILSLFSLQGKVAVVAGASRGIGHAIANGLVDAGARVVGFGRSDAAADARFDYRRCDVCAPAAVAGLFDDVEAEFGAIDVYLHVAGITLPSQGGMQSSETFNATLASNLSSAYDCCANAGRRMAARGQGSIITVTSIGSLMAFPNNPAYVAAKGGLRMMSKALALDLGPSQVRVNCLVPGYVQTAMTAASHADPVLHEQRAGHTMLGRWGQPEDLVGAAIFLASPASKYVTGTDLIVDGGWTAKGL</sequence>
<dbReference type="Proteomes" id="UP000006772">
    <property type="component" value="Unassembled WGS sequence"/>
</dbReference>
<dbReference type="EMBL" id="AEEC02000001">
    <property type="protein sequence ID" value="EOA06810.1"/>
    <property type="molecule type" value="Genomic_DNA"/>
</dbReference>
<dbReference type="InterPro" id="IPR036291">
    <property type="entry name" value="NAD(P)-bd_dom_sf"/>
</dbReference>
<proteinExistence type="inferred from homology"/>
<dbReference type="Pfam" id="PF13561">
    <property type="entry name" value="adh_short_C2"/>
    <property type="match status" value="1"/>
</dbReference>
<dbReference type="PANTHER" id="PTHR42760">
    <property type="entry name" value="SHORT-CHAIN DEHYDROGENASES/REDUCTASES FAMILY MEMBER"/>
    <property type="match status" value="1"/>
</dbReference>
<comment type="caution">
    <text evidence="2">The sequence shown here is derived from an EMBL/GenBank/DDBJ whole genome shotgun (WGS) entry which is preliminary data.</text>
</comment>
<evidence type="ECO:0000256" key="1">
    <source>
        <dbReference type="ARBA" id="ARBA00006484"/>
    </source>
</evidence>